<dbReference type="Proteomes" id="UP001218502">
    <property type="component" value="Unassembled WGS sequence"/>
</dbReference>
<protein>
    <submittedName>
        <fullName evidence="4">Transposase</fullName>
    </submittedName>
</protein>
<dbReference type="RefSeq" id="WP_022401256.1">
    <property type="nucleotide sequence ID" value="NZ_CACRTC010000045.1"/>
</dbReference>
<dbReference type="EMBL" id="WCTL01000004">
    <property type="protein sequence ID" value="KAB4238441.1"/>
    <property type="molecule type" value="Genomic_DNA"/>
</dbReference>
<dbReference type="Pfam" id="PF03050">
    <property type="entry name" value="DDE_Tnp_IS66"/>
    <property type="match status" value="1"/>
</dbReference>
<evidence type="ECO:0000313" key="3">
    <source>
        <dbReference type="EMBL" id="KAB4090194.1"/>
    </source>
</evidence>
<dbReference type="Proteomes" id="UP000462376">
    <property type="component" value="Unassembled WGS sequence"/>
</dbReference>
<reference evidence="5" key="3">
    <citation type="submission" date="2022-10" db="EMBL/GenBank/DDBJ databases">
        <title>Human gut microbiome strain richness.</title>
        <authorList>
            <person name="Chen-Liaw A."/>
        </authorList>
    </citation>
    <scope>NUCLEOTIDE SEQUENCE</scope>
    <source>
        <strain evidence="5">A1_m1001262Bd0_191120</strain>
    </source>
</reference>
<dbReference type="AlphaFoldDB" id="A0A139KCZ4"/>
<dbReference type="EMBL" id="CZAF01000006">
    <property type="protein sequence ID" value="CUP03351.1"/>
    <property type="molecule type" value="Genomic_DNA"/>
</dbReference>
<evidence type="ECO:0000313" key="7">
    <source>
        <dbReference type="Proteomes" id="UP000432488"/>
    </source>
</evidence>
<reference evidence="2 6" key="1">
    <citation type="submission" date="2015-09" db="EMBL/GenBank/DDBJ databases">
        <authorList>
            <consortium name="Pathogen Informatics"/>
        </authorList>
    </citation>
    <scope>NUCLEOTIDE SEQUENCE [LARGE SCALE GENOMIC DNA]</scope>
    <source>
        <strain evidence="2 6">2789STDY5834847</strain>
    </source>
</reference>
<dbReference type="InterPro" id="IPR004291">
    <property type="entry name" value="Transposase_IS66_central"/>
</dbReference>
<gene>
    <name evidence="2" type="ORF">ERS852462_02404</name>
    <name evidence="4" type="ORF">GAP47_07005</name>
    <name evidence="3" type="ORF">GAQ56_13865</name>
    <name evidence="5" type="ORF">POY80_12835</name>
</gene>
<evidence type="ECO:0000259" key="1">
    <source>
        <dbReference type="Pfam" id="PF03050"/>
    </source>
</evidence>
<sequence>MPLLNVLTSEGHPPRGDLMEKAVNYLKSFRNQIFAYLKDGRYSIDNTIAERFIRPLVGERKNPLFFGSNRMAHVSAAYHTLISTCRANGISAPAYLKRFFWEVVKVRRDYENLLPMTIGINTNKL</sequence>
<evidence type="ECO:0000313" key="5">
    <source>
        <dbReference type="EMBL" id="MDC1753328.1"/>
    </source>
</evidence>
<dbReference type="Proteomes" id="UP000432488">
    <property type="component" value="Unassembled WGS sequence"/>
</dbReference>
<dbReference type="OrthoDB" id="1048987at2"/>
<evidence type="ECO:0000313" key="8">
    <source>
        <dbReference type="Proteomes" id="UP000462376"/>
    </source>
</evidence>
<proteinExistence type="predicted"/>
<accession>A0A139KCZ4</accession>
<evidence type="ECO:0000313" key="2">
    <source>
        <dbReference type="EMBL" id="CUP03351.1"/>
    </source>
</evidence>
<evidence type="ECO:0000313" key="6">
    <source>
        <dbReference type="Proteomes" id="UP000095614"/>
    </source>
</evidence>
<organism evidence="4 8">
    <name type="scientific">Bacteroides uniformis</name>
    <dbReference type="NCBI Taxonomy" id="820"/>
    <lineage>
        <taxon>Bacteria</taxon>
        <taxon>Pseudomonadati</taxon>
        <taxon>Bacteroidota</taxon>
        <taxon>Bacteroidia</taxon>
        <taxon>Bacteroidales</taxon>
        <taxon>Bacteroidaceae</taxon>
        <taxon>Bacteroides</taxon>
    </lineage>
</organism>
<dbReference type="EMBL" id="JAQNQY010000013">
    <property type="protein sequence ID" value="MDC1753328.1"/>
    <property type="molecule type" value="Genomic_DNA"/>
</dbReference>
<dbReference type="EMBL" id="WCUV01000009">
    <property type="protein sequence ID" value="KAB4090194.1"/>
    <property type="molecule type" value="Genomic_DNA"/>
</dbReference>
<evidence type="ECO:0000313" key="4">
    <source>
        <dbReference type="EMBL" id="KAB4238441.1"/>
    </source>
</evidence>
<feature type="domain" description="Transposase IS66 central" evidence="1">
    <location>
        <begin position="12"/>
        <end position="73"/>
    </location>
</feature>
<dbReference type="PATRIC" id="fig|820.27.peg.1186"/>
<dbReference type="PANTHER" id="PTHR33678">
    <property type="entry name" value="BLL1576 PROTEIN"/>
    <property type="match status" value="1"/>
</dbReference>
<dbReference type="InterPro" id="IPR052344">
    <property type="entry name" value="Transposase-related"/>
</dbReference>
<name>A0A139KCZ4_BACUN</name>
<reference evidence="7 8" key="2">
    <citation type="journal article" date="2019" name="Nat. Med.">
        <title>A library of human gut bacterial isolates paired with longitudinal multiomics data enables mechanistic microbiome research.</title>
        <authorList>
            <person name="Poyet M."/>
            <person name="Groussin M."/>
            <person name="Gibbons S.M."/>
            <person name="Avila-Pacheco J."/>
            <person name="Jiang X."/>
            <person name="Kearney S.M."/>
            <person name="Perrotta A.R."/>
            <person name="Berdy B."/>
            <person name="Zhao S."/>
            <person name="Lieberman T.D."/>
            <person name="Swanson P.K."/>
            <person name="Smith M."/>
            <person name="Roesemann S."/>
            <person name="Alexander J.E."/>
            <person name="Rich S.A."/>
            <person name="Livny J."/>
            <person name="Vlamakis H."/>
            <person name="Clish C."/>
            <person name="Bullock K."/>
            <person name="Deik A."/>
            <person name="Scott J."/>
            <person name="Pierce K.A."/>
            <person name="Xavier R.J."/>
            <person name="Alm E.J."/>
        </authorList>
    </citation>
    <scope>NUCLEOTIDE SEQUENCE [LARGE SCALE GENOMIC DNA]</scope>
    <source>
        <strain evidence="3 7">BIOML-A42</strain>
        <strain evidence="4 8">BIOML-A5</strain>
    </source>
</reference>
<dbReference type="Proteomes" id="UP000095614">
    <property type="component" value="Unassembled WGS sequence"/>
</dbReference>